<sequence>MAYQLFKNVGGPNDVLTKIRDFAVAQGWTVLENLTEDLPLDGMATSDGLRLVIQHGDVIAHFRSANGKAIFPTQVNTDNAYGIGLVCSTAYTAIPVSGKWFDQTGATVHTSGQIMGAGIPVKPDSGWNLYLNAISDPNILLLVSLEVAAGVFQHLAVANVQKIGSWTGGTIYSGSRNSYYMFTASKTFDATTIEAESNPLFGMSKYASTFLRADIDAAPQRLPAILWASAGADLADLKYGYTGKILGLPVKKQDTLTETWDPKIPHYAYLQSQATTDPGRNVNTLNCISVNLPMALYVQRDPDGLRNFSQCGYVPGIYFVSTRNMAPGQTYEIDYPQSGKLHQVFPFTRRGGLYGYDGFSVQQ</sequence>
<name>A0A498R270_9FIRM</name>
<protein>
    <recommendedName>
        <fullName evidence="3">Virion structural protein</fullName>
    </recommendedName>
</protein>
<dbReference type="RefSeq" id="WP_122626554.1">
    <property type="nucleotide sequence ID" value="NZ_UPPP01000057.1"/>
</dbReference>
<dbReference type="OrthoDB" id="1633279at2"/>
<gene>
    <name evidence="1" type="ORF">LUCI_0774</name>
</gene>
<dbReference type="AlphaFoldDB" id="A0A498R270"/>
<proteinExistence type="predicted"/>
<dbReference type="Proteomes" id="UP000277811">
    <property type="component" value="Unassembled WGS sequence"/>
</dbReference>
<accession>A0A498R270</accession>
<keyword evidence="2" id="KW-1185">Reference proteome</keyword>
<organism evidence="1 2">
    <name type="scientific">Lucifera butyrica</name>
    <dbReference type="NCBI Taxonomy" id="1351585"/>
    <lineage>
        <taxon>Bacteria</taxon>
        <taxon>Bacillati</taxon>
        <taxon>Bacillota</taxon>
        <taxon>Negativicutes</taxon>
        <taxon>Veillonellales</taxon>
        <taxon>Veillonellaceae</taxon>
        <taxon>Lucifera</taxon>
    </lineage>
</organism>
<evidence type="ECO:0008006" key="3">
    <source>
        <dbReference type="Google" id="ProtNLM"/>
    </source>
</evidence>
<dbReference type="EMBL" id="UPPP01000057">
    <property type="protein sequence ID" value="VBB05564.1"/>
    <property type="molecule type" value="Genomic_DNA"/>
</dbReference>
<reference evidence="1 2" key="1">
    <citation type="submission" date="2018-06" db="EMBL/GenBank/DDBJ databases">
        <authorList>
            <person name="Strepis N."/>
        </authorList>
    </citation>
    <scope>NUCLEOTIDE SEQUENCE [LARGE SCALE GENOMIC DNA]</scope>
    <source>
        <strain evidence="1">LUCI</strain>
    </source>
</reference>
<evidence type="ECO:0000313" key="1">
    <source>
        <dbReference type="EMBL" id="VBB05564.1"/>
    </source>
</evidence>
<evidence type="ECO:0000313" key="2">
    <source>
        <dbReference type="Proteomes" id="UP000277811"/>
    </source>
</evidence>